<dbReference type="InterPro" id="IPR050261">
    <property type="entry name" value="FrsA_esterase"/>
</dbReference>
<dbReference type="Gene3D" id="3.40.50.1820">
    <property type="entry name" value="alpha/beta hydrolase"/>
    <property type="match status" value="1"/>
</dbReference>
<dbReference type="AlphaFoldDB" id="A0A1Y1INT4"/>
<accession>A0A1Y1INT4</accession>
<dbReference type="InterPro" id="IPR002925">
    <property type="entry name" value="Dienelactn_hydro"/>
</dbReference>
<feature type="signal peptide" evidence="1">
    <location>
        <begin position="1"/>
        <end position="31"/>
    </location>
</feature>
<dbReference type="OMA" id="VVVHEWW"/>
<evidence type="ECO:0000256" key="1">
    <source>
        <dbReference type="SAM" id="SignalP"/>
    </source>
</evidence>
<keyword evidence="1" id="KW-0732">Signal</keyword>
<evidence type="ECO:0000313" key="3">
    <source>
        <dbReference type="EMBL" id="GAQ90277.1"/>
    </source>
</evidence>
<dbReference type="GO" id="GO:0016787">
    <property type="term" value="F:hydrolase activity"/>
    <property type="evidence" value="ECO:0000318"/>
    <property type="project" value="GO_Central"/>
</dbReference>
<keyword evidence="4" id="KW-1185">Reference proteome</keyword>
<feature type="domain" description="Dienelactone hydrolase" evidence="2">
    <location>
        <begin position="70"/>
        <end position="281"/>
    </location>
</feature>
<gene>
    <name evidence="3" type="ORF">KFL_006210020</name>
</gene>
<dbReference type="InterPro" id="IPR029058">
    <property type="entry name" value="AB_hydrolase_fold"/>
</dbReference>
<dbReference type="STRING" id="105231.A0A1Y1INT4"/>
<name>A0A1Y1INT4_KLENI</name>
<protein>
    <recommendedName>
        <fullName evidence="2">Dienelactone hydrolase domain-containing protein</fullName>
    </recommendedName>
</protein>
<dbReference type="PANTHER" id="PTHR22946:SF0">
    <property type="entry name" value="DIENELACTONE HYDROLASE DOMAIN-CONTAINING PROTEIN"/>
    <property type="match status" value="1"/>
</dbReference>
<dbReference type="SUPFAM" id="SSF53474">
    <property type="entry name" value="alpha/beta-Hydrolases"/>
    <property type="match status" value="1"/>
</dbReference>
<dbReference type="OrthoDB" id="17560at2759"/>
<dbReference type="EMBL" id="DF237570">
    <property type="protein sequence ID" value="GAQ90277.1"/>
    <property type="molecule type" value="Genomic_DNA"/>
</dbReference>
<dbReference type="Proteomes" id="UP000054558">
    <property type="component" value="Unassembled WGS sequence"/>
</dbReference>
<feature type="chain" id="PRO_5013186152" description="Dienelactone hydrolase domain-containing protein" evidence="1">
    <location>
        <begin position="32"/>
        <end position="301"/>
    </location>
</feature>
<organism evidence="3 4">
    <name type="scientific">Klebsormidium nitens</name>
    <name type="common">Green alga</name>
    <name type="synonym">Ulothrix nitens</name>
    <dbReference type="NCBI Taxonomy" id="105231"/>
    <lineage>
        <taxon>Eukaryota</taxon>
        <taxon>Viridiplantae</taxon>
        <taxon>Streptophyta</taxon>
        <taxon>Klebsormidiophyceae</taxon>
        <taxon>Klebsormidiales</taxon>
        <taxon>Klebsormidiaceae</taxon>
        <taxon>Klebsormidium</taxon>
    </lineage>
</organism>
<evidence type="ECO:0000313" key="4">
    <source>
        <dbReference type="Proteomes" id="UP000054558"/>
    </source>
</evidence>
<dbReference type="Pfam" id="PF01738">
    <property type="entry name" value="DLH"/>
    <property type="match status" value="1"/>
</dbReference>
<proteinExistence type="predicted"/>
<reference evidence="3 4" key="1">
    <citation type="journal article" date="2014" name="Nat. Commun.">
        <title>Klebsormidium flaccidum genome reveals primary factors for plant terrestrial adaptation.</title>
        <authorList>
            <person name="Hori K."/>
            <person name="Maruyama F."/>
            <person name="Fujisawa T."/>
            <person name="Togashi T."/>
            <person name="Yamamoto N."/>
            <person name="Seo M."/>
            <person name="Sato S."/>
            <person name="Yamada T."/>
            <person name="Mori H."/>
            <person name="Tajima N."/>
            <person name="Moriyama T."/>
            <person name="Ikeuchi M."/>
            <person name="Watanabe M."/>
            <person name="Wada H."/>
            <person name="Kobayashi K."/>
            <person name="Saito M."/>
            <person name="Masuda T."/>
            <person name="Sasaki-Sekimoto Y."/>
            <person name="Mashiguchi K."/>
            <person name="Awai K."/>
            <person name="Shimojima M."/>
            <person name="Masuda S."/>
            <person name="Iwai M."/>
            <person name="Nobusawa T."/>
            <person name="Narise T."/>
            <person name="Kondo S."/>
            <person name="Saito H."/>
            <person name="Sato R."/>
            <person name="Murakawa M."/>
            <person name="Ihara Y."/>
            <person name="Oshima-Yamada Y."/>
            <person name="Ohtaka K."/>
            <person name="Satoh M."/>
            <person name="Sonobe K."/>
            <person name="Ishii M."/>
            <person name="Ohtani R."/>
            <person name="Kanamori-Sato M."/>
            <person name="Honoki R."/>
            <person name="Miyazaki D."/>
            <person name="Mochizuki H."/>
            <person name="Umetsu J."/>
            <person name="Higashi K."/>
            <person name="Shibata D."/>
            <person name="Kamiya Y."/>
            <person name="Sato N."/>
            <person name="Nakamura Y."/>
            <person name="Tabata S."/>
            <person name="Ida S."/>
            <person name="Kurokawa K."/>
            <person name="Ohta H."/>
        </authorList>
    </citation>
    <scope>NUCLEOTIDE SEQUENCE [LARGE SCALE GENOMIC DNA]</scope>
    <source>
        <strain evidence="3 4">NIES-2285</strain>
    </source>
</reference>
<sequence>MHPVLSGESILSMARVLLLLAVLAVFHTANAQMMESELVAGVNMTTLTMQRVPYNADIPLNAFLTYDNRTNVARPAIIIVPDSDGNGPYEQWRAMQLANLGYVAMVADVFGANITQGPSLPSSNRSAFVQTLLGNPALLRSRMVAAINTVKTLPVTNGSQIAAIGYCLGGSAMVELARANVSGLLGVVGFHPGQLNTTGSKIAPGAIVKIALHSGNLDIPNGKPEFVAEMAAANVTWEFHEYSNTPHAFTNPTNVPGTARSAYNRQADMRSWASMRTFFLELFGKVPMSNIYTYSMAGSAL</sequence>
<evidence type="ECO:0000259" key="2">
    <source>
        <dbReference type="Pfam" id="PF01738"/>
    </source>
</evidence>
<dbReference type="PANTHER" id="PTHR22946">
    <property type="entry name" value="DIENELACTONE HYDROLASE DOMAIN-CONTAINING PROTEIN-RELATED"/>
    <property type="match status" value="1"/>
</dbReference>